<evidence type="ECO:0000256" key="9">
    <source>
        <dbReference type="ARBA" id="ARBA00023186"/>
    </source>
</evidence>
<dbReference type="SUPFAM" id="SSF54849">
    <property type="entry name" value="GroEL-intermediate domain like"/>
    <property type="match status" value="1"/>
</dbReference>
<dbReference type="PROSITE" id="PS00750">
    <property type="entry name" value="TCP1_1"/>
    <property type="match status" value="1"/>
</dbReference>
<dbReference type="NCBIfam" id="TIGR02341">
    <property type="entry name" value="chap_CCT_beta"/>
    <property type="match status" value="1"/>
</dbReference>
<comment type="subunit">
    <text evidence="11">The 26S proteasome consists of a 20S proteasome core and two 19S regulatory subunits. The 20S proteasome core is composed of 28 subunits that are arranged in four stacked rings, resulting in a barrel-shaped structure. The two end rings are each formed by seven alpha subunits, and the two central rings are each formed by seven beta subunits. The catalytic chamber with the active sites is on the inside of the barrel.</text>
</comment>
<comment type="subunit">
    <text evidence="4">Heterooligomeric complex of about 850 to 900 kDa that forms two stacked rings, 12 to 16 nm in diameter.</text>
</comment>
<dbReference type="InterPro" id="IPR023333">
    <property type="entry name" value="Proteasome_suB-type"/>
</dbReference>
<dbReference type="SUPFAM" id="SSF56235">
    <property type="entry name" value="N-terminal nucleophile aminohydrolases (Ntn hydrolases)"/>
    <property type="match status" value="1"/>
</dbReference>
<gene>
    <name evidence="14" type="ORF">A7U60_g4554</name>
</gene>
<dbReference type="InterPro" id="IPR035206">
    <property type="entry name" value="Proteasome_beta2"/>
</dbReference>
<dbReference type="GO" id="GO:0005524">
    <property type="term" value="F:ATP binding"/>
    <property type="evidence" value="ECO:0007669"/>
    <property type="project" value="UniProtKB-KW"/>
</dbReference>
<dbReference type="Gene3D" id="1.10.560.10">
    <property type="entry name" value="GroEL-like equatorial domain"/>
    <property type="match status" value="1"/>
</dbReference>
<dbReference type="Gene3D" id="3.60.20.10">
    <property type="entry name" value="Glutamine Phosphoribosylpyrophosphate, subunit 1, domain 1"/>
    <property type="match status" value="1"/>
</dbReference>
<dbReference type="InterPro" id="IPR053374">
    <property type="entry name" value="TCP-1_chaperonin"/>
</dbReference>
<keyword evidence="7 13" id="KW-0067">ATP-binding</keyword>
<dbReference type="PANTHER" id="PTHR11353">
    <property type="entry name" value="CHAPERONIN"/>
    <property type="match status" value="1"/>
</dbReference>
<organism evidence="14 15">
    <name type="scientific">Sanghuangporus baumii</name>
    <name type="common">Phellinus baumii</name>
    <dbReference type="NCBI Taxonomy" id="108892"/>
    <lineage>
        <taxon>Eukaryota</taxon>
        <taxon>Fungi</taxon>
        <taxon>Dikarya</taxon>
        <taxon>Basidiomycota</taxon>
        <taxon>Agaricomycotina</taxon>
        <taxon>Agaricomycetes</taxon>
        <taxon>Hymenochaetales</taxon>
        <taxon>Hymenochaetaceae</taxon>
        <taxon>Sanghuangporus</taxon>
    </lineage>
</organism>
<dbReference type="InterPro" id="IPR017998">
    <property type="entry name" value="Chaperone_TCP-1"/>
</dbReference>
<evidence type="ECO:0000256" key="11">
    <source>
        <dbReference type="ARBA" id="ARBA00026071"/>
    </source>
</evidence>
<accession>A0A9Q5N547</accession>
<comment type="caution">
    <text evidence="14">The sequence shown here is derived from an EMBL/GenBank/DDBJ whole genome shotgun (WGS) entry which is preliminary data.</text>
</comment>
<evidence type="ECO:0000256" key="8">
    <source>
        <dbReference type="ARBA" id="ARBA00022942"/>
    </source>
</evidence>
<dbReference type="Pfam" id="PF00227">
    <property type="entry name" value="Proteasome"/>
    <property type="match status" value="1"/>
</dbReference>
<dbReference type="InterPro" id="IPR027410">
    <property type="entry name" value="TCP-1-like_intermed_sf"/>
</dbReference>
<reference evidence="14" key="1">
    <citation type="submission" date="2016-06" db="EMBL/GenBank/DDBJ databases">
        <title>Draft Genome sequence of the fungus Inonotus baumii.</title>
        <authorList>
            <person name="Zhu H."/>
            <person name="Lin W."/>
        </authorList>
    </citation>
    <scope>NUCLEOTIDE SEQUENCE</scope>
    <source>
        <strain evidence="14">821</strain>
    </source>
</reference>
<dbReference type="GO" id="GO:0016887">
    <property type="term" value="F:ATP hydrolysis activity"/>
    <property type="evidence" value="ECO:0007669"/>
    <property type="project" value="InterPro"/>
</dbReference>
<comment type="similarity">
    <text evidence="3 13">Belongs to the TCP-1 chaperonin family.</text>
</comment>
<comment type="subcellular location">
    <subcellularLocation>
        <location evidence="2">Cytoplasm</location>
    </subcellularLocation>
    <subcellularLocation>
        <location evidence="1">Nucleus</location>
    </subcellularLocation>
</comment>
<dbReference type="FunFam" id="3.50.7.10:FF:000002">
    <property type="entry name" value="T-complex protein 1 subunit beta"/>
    <property type="match status" value="1"/>
</dbReference>
<keyword evidence="15" id="KW-1185">Reference proteome</keyword>
<proteinExistence type="inferred from homology"/>
<dbReference type="SUPFAM" id="SSF52029">
    <property type="entry name" value="GroEL apical domain-like"/>
    <property type="match status" value="1"/>
</dbReference>
<evidence type="ECO:0000313" key="14">
    <source>
        <dbReference type="EMBL" id="OCB88352.1"/>
    </source>
</evidence>
<protein>
    <recommendedName>
        <fullName evidence="12">CCT-beta</fullName>
    </recommendedName>
</protein>
<keyword evidence="6 13" id="KW-0547">Nucleotide-binding</keyword>
<dbReference type="SUPFAM" id="SSF48592">
    <property type="entry name" value="GroEL equatorial domain-like"/>
    <property type="match status" value="1"/>
</dbReference>
<name>A0A9Q5N547_SANBA</name>
<dbReference type="InterPro" id="IPR012716">
    <property type="entry name" value="Chap_CCT_beta"/>
</dbReference>
<dbReference type="InterPro" id="IPR027409">
    <property type="entry name" value="GroEL-like_apical_dom_sf"/>
</dbReference>
<dbReference type="InterPro" id="IPR027413">
    <property type="entry name" value="GROEL-like_equatorial_sf"/>
</dbReference>
<dbReference type="FunFam" id="3.30.260.10:FF:000025">
    <property type="entry name" value="Chaperonin containing TCP1 subunit 2"/>
    <property type="match status" value="1"/>
</dbReference>
<evidence type="ECO:0000256" key="2">
    <source>
        <dbReference type="ARBA" id="ARBA00004496"/>
    </source>
</evidence>
<dbReference type="GO" id="GO:0005839">
    <property type="term" value="C:proteasome core complex"/>
    <property type="evidence" value="ECO:0007669"/>
    <property type="project" value="InterPro"/>
</dbReference>
<evidence type="ECO:0000256" key="3">
    <source>
        <dbReference type="ARBA" id="ARBA00008020"/>
    </source>
</evidence>
<evidence type="ECO:0000256" key="7">
    <source>
        <dbReference type="ARBA" id="ARBA00022840"/>
    </source>
</evidence>
<dbReference type="PROSITE" id="PS00995">
    <property type="entry name" value="TCP1_3"/>
    <property type="match status" value="1"/>
</dbReference>
<dbReference type="Gene3D" id="3.50.7.10">
    <property type="entry name" value="GroEL"/>
    <property type="match status" value="1"/>
</dbReference>
<dbReference type="PROSITE" id="PS51476">
    <property type="entry name" value="PROTEASOME_BETA_2"/>
    <property type="match status" value="1"/>
</dbReference>
<evidence type="ECO:0000256" key="4">
    <source>
        <dbReference type="ARBA" id="ARBA00011531"/>
    </source>
</evidence>
<dbReference type="InterPro" id="IPR029055">
    <property type="entry name" value="Ntn_hydrolases_N"/>
</dbReference>
<dbReference type="CDD" id="cd03336">
    <property type="entry name" value="TCP1_beta"/>
    <property type="match status" value="1"/>
</dbReference>
<dbReference type="InterPro" id="IPR002194">
    <property type="entry name" value="Chaperonin_TCP-1_CS"/>
</dbReference>
<evidence type="ECO:0000313" key="15">
    <source>
        <dbReference type="Proteomes" id="UP000757232"/>
    </source>
</evidence>
<dbReference type="NCBIfam" id="NF041083">
    <property type="entry name" value="thermosome_beta"/>
    <property type="match status" value="1"/>
</dbReference>
<dbReference type="Pfam" id="PF00118">
    <property type="entry name" value="Cpn60_TCP1"/>
    <property type="match status" value="1"/>
</dbReference>
<dbReference type="GO" id="GO:0010498">
    <property type="term" value="P:proteasomal protein catabolic process"/>
    <property type="evidence" value="ECO:0007669"/>
    <property type="project" value="InterPro"/>
</dbReference>
<dbReference type="GO" id="GO:0051082">
    <property type="term" value="F:unfolded protein binding"/>
    <property type="evidence" value="ECO:0007669"/>
    <property type="project" value="InterPro"/>
</dbReference>
<evidence type="ECO:0000256" key="5">
    <source>
        <dbReference type="ARBA" id="ARBA00022490"/>
    </source>
</evidence>
<dbReference type="GO" id="GO:0140662">
    <property type="term" value="F:ATP-dependent protein folding chaperone"/>
    <property type="evidence" value="ECO:0007669"/>
    <property type="project" value="InterPro"/>
</dbReference>
<dbReference type="Proteomes" id="UP000757232">
    <property type="component" value="Unassembled WGS sequence"/>
</dbReference>
<dbReference type="GO" id="GO:0005832">
    <property type="term" value="C:chaperonin-containing T-complex"/>
    <property type="evidence" value="ECO:0007669"/>
    <property type="project" value="InterPro"/>
</dbReference>
<sequence>MSVNIFGQEATEEKAESARLSSFVGALAVGDLVKSTLGPKGMNKILQSASTGDINVTNDGATILKSIQLDNAAAKILVNISKVQDDEVGDGTTTVCVLASELLREAEKLVMAKIHPQTIVEGYRIASTAALQALEESALDHSSDTSMFREDLFNIARTTLSSKVLSQDKDYFANLAVDAVLRLQGSTDLDHIQIIKKVGGKLTDSYLDEGFILDKQIGVNCPKRLENAKILIANTSMDTDKIKIFGARVKVDSTGKLAELERAEREKMKDKVKAIASHGINCFINRQLIYNYPESLLAEHGIMTIEHADFEGVERLSLVTGGEIASTFDHPDKVKLGRCELIEEIMIGEDKLVKFSGVAAGQACTVVLRGSTTQMVDEAERSLHDALSVLSQTVKETRVTLGGGCSEMLMSCAVEEAARRVAGKKAIAVEAFARALRQIPMILADNAGYDSSDLVSRLRVAHYEGQRDAGLDMTKGTIASMRKLGVTESYKLKRQVVISASEATEMILRVDTILRATPRRLAADTTAARSIVKMKSDEDKTKAIGPHLVMAYSGEPGDTVYFAEYIERNLRLHQIRYLHELRPASAASWIRRALADSLRSRSPYAVNLLVGGFDNSSTAIEEGKEELGGAPKLYWIDYLGTLAEVPFAAHGYGSYFALSLLDRYHDPNATLEEGLATLKRCIDEVAKRLIVGNYNYKVKIVDKDGVREVSL</sequence>
<keyword evidence="10" id="KW-0539">Nucleus</keyword>
<evidence type="ECO:0000256" key="12">
    <source>
        <dbReference type="ARBA" id="ARBA00033237"/>
    </source>
</evidence>
<dbReference type="Gene3D" id="3.30.260.10">
    <property type="entry name" value="TCP-1-like chaperonin intermediate domain"/>
    <property type="match status" value="1"/>
</dbReference>
<dbReference type="InterPro" id="IPR002423">
    <property type="entry name" value="Cpn60/GroEL/TCP-1"/>
</dbReference>
<dbReference type="CDD" id="cd03758">
    <property type="entry name" value="proteasome_beta_type_2"/>
    <property type="match status" value="1"/>
</dbReference>
<dbReference type="AlphaFoldDB" id="A0A9Q5N547"/>
<dbReference type="GO" id="GO:0005634">
    <property type="term" value="C:nucleus"/>
    <property type="evidence" value="ECO:0007669"/>
    <property type="project" value="UniProtKB-SubCell"/>
</dbReference>
<keyword evidence="9 13" id="KW-0143">Chaperone</keyword>
<evidence type="ECO:0000256" key="1">
    <source>
        <dbReference type="ARBA" id="ARBA00004123"/>
    </source>
</evidence>
<keyword evidence="5" id="KW-0963">Cytoplasm</keyword>
<dbReference type="PROSITE" id="PS00751">
    <property type="entry name" value="TCP1_2"/>
    <property type="match status" value="1"/>
</dbReference>
<dbReference type="EMBL" id="LNZH02000180">
    <property type="protein sequence ID" value="OCB88352.1"/>
    <property type="molecule type" value="Genomic_DNA"/>
</dbReference>
<dbReference type="OrthoDB" id="10248520at2759"/>
<evidence type="ECO:0000256" key="6">
    <source>
        <dbReference type="ARBA" id="ARBA00022741"/>
    </source>
</evidence>
<evidence type="ECO:0000256" key="10">
    <source>
        <dbReference type="ARBA" id="ARBA00023242"/>
    </source>
</evidence>
<evidence type="ECO:0000256" key="13">
    <source>
        <dbReference type="RuleBase" id="RU004187"/>
    </source>
</evidence>
<dbReference type="InterPro" id="IPR001353">
    <property type="entry name" value="Proteasome_sua/b"/>
</dbReference>
<dbReference type="PRINTS" id="PR00304">
    <property type="entry name" value="TCOMPLEXTCP1"/>
</dbReference>
<keyword evidence="8" id="KW-0647">Proteasome</keyword>
<dbReference type="FunFam" id="1.10.560.10:FF:000017">
    <property type="entry name" value="T-complex protein 1 subunit eta"/>
    <property type="match status" value="1"/>
</dbReference>